<dbReference type="GeneTree" id="ENSGT00950000185704"/>
<protein>
    <submittedName>
        <fullName evidence="1">Uncharacterized protein</fullName>
    </submittedName>
</protein>
<dbReference type="AlphaFoldDB" id="A0A4W2DJK1"/>
<sequence length="55" mass="6309">MDRKTALWKAVNATSQQEIIESDRLTDLPLISHEPCPVGRTMMGSVEMEMIWKFS</sequence>
<proteinExistence type="predicted"/>
<evidence type="ECO:0000313" key="3">
    <source>
        <dbReference type="Proteomes" id="UP000429181"/>
    </source>
</evidence>
<dbReference type="Ensembl" id="ENSBIXT00005052037.1">
    <property type="protein sequence ID" value="ENSBIXP00005023742.1"/>
    <property type="gene ID" value="ENSBIXG00005026439.1"/>
</dbReference>
<accession>A0A4W2DJK1</accession>
<evidence type="ECO:0000313" key="2">
    <source>
        <dbReference type="Proteomes" id="UP000314981"/>
    </source>
</evidence>
<organism evidence="1 2">
    <name type="scientific">Bos indicus x Bos taurus</name>
    <name type="common">Hybrid cattle</name>
    <dbReference type="NCBI Taxonomy" id="30522"/>
    <lineage>
        <taxon>Eukaryota</taxon>
        <taxon>Metazoa</taxon>
        <taxon>Chordata</taxon>
        <taxon>Craniata</taxon>
        <taxon>Vertebrata</taxon>
        <taxon>Euteleostomi</taxon>
        <taxon>Mammalia</taxon>
        <taxon>Eutheria</taxon>
        <taxon>Laurasiatheria</taxon>
        <taxon>Artiodactyla</taxon>
        <taxon>Ruminantia</taxon>
        <taxon>Pecora</taxon>
        <taxon>Bovidae</taxon>
        <taxon>Bovinae</taxon>
        <taxon>Bos</taxon>
    </lineage>
</organism>
<reference evidence="2 3" key="1">
    <citation type="submission" date="2018-11" db="EMBL/GenBank/DDBJ databases">
        <title>Haplotype-resolved cattle genomes.</title>
        <authorList>
            <person name="Low W.Y."/>
            <person name="Tearle R."/>
            <person name="Bickhart D.M."/>
            <person name="Rosen B.D."/>
            <person name="Koren S."/>
            <person name="Rhie A."/>
            <person name="Hiendleder S."/>
            <person name="Phillippy A.M."/>
            <person name="Smith T.P.L."/>
            <person name="Williams J.L."/>
        </authorList>
    </citation>
    <scope>NUCLEOTIDE SEQUENCE [LARGE SCALE GENOMIC DNA]</scope>
</reference>
<dbReference type="Proteomes" id="UP000314981">
    <property type="component" value="Chromosome 1"/>
</dbReference>
<dbReference type="Proteomes" id="UP000429181">
    <property type="component" value="Chromosome 1"/>
</dbReference>
<evidence type="ECO:0000313" key="1">
    <source>
        <dbReference type="Ensembl" id="ENSBIXP00000024479.1"/>
    </source>
</evidence>
<keyword evidence="2" id="KW-1185">Reference proteome</keyword>
<name>A0A4W2DJK1_BOBOX</name>
<dbReference type="Ensembl" id="ENSBIXT00000040659.1">
    <property type="protein sequence ID" value="ENSBIXP00000024479.1"/>
    <property type="gene ID" value="ENSBIXG00000026623.1"/>
</dbReference>
<reference evidence="1" key="2">
    <citation type="submission" date="2025-05" db="UniProtKB">
        <authorList>
            <consortium name="Ensembl"/>
        </authorList>
    </citation>
    <scope>IDENTIFICATION</scope>
</reference>